<evidence type="ECO:0000313" key="1">
    <source>
        <dbReference type="EMBL" id="CAI9972466.1"/>
    </source>
</evidence>
<reference evidence="1" key="1">
    <citation type="submission" date="2023-06" db="EMBL/GenBank/DDBJ databases">
        <authorList>
            <person name="Kurt Z."/>
        </authorList>
    </citation>
    <scope>NUCLEOTIDE SEQUENCE</scope>
</reference>
<sequence>MYRENNQYNAVLKYILVGDQNVGKTAFMLQFVENRFIPIYDPTNGVELGIKYIYIRIWTILNYKYGTRLENNRNKMWRELIIKVQRFVIYYMIQHAVNRLITYQSGQMIYVVMEVMI</sequence>
<name>A0AA86R6S1_9EUKA</name>
<accession>A0AA86R6S1</accession>
<gene>
    <name evidence="1" type="ORF">HINF_LOCUS60111</name>
    <name evidence="2" type="ORF">HINF_LOCUS71729</name>
</gene>
<dbReference type="InterPro" id="IPR001806">
    <property type="entry name" value="Small_GTPase"/>
</dbReference>
<dbReference type="GO" id="GO:0003924">
    <property type="term" value="F:GTPase activity"/>
    <property type="evidence" value="ECO:0007669"/>
    <property type="project" value="InterPro"/>
</dbReference>
<dbReference type="GO" id="GO:0005525">
    <property type="term" value="F:GTP binding"/>
    <property type="evidence" value="ECO:0007669"/>
    <property type="project" value="InterPro"/>
</dbReference>
<reference evidence="2 3" key="2">
    <citation type="submission" date="2024-07" db="EMBL/GenBank/DDBJ databases">
        <authorList>
            <person name="Akdeniz Z."/>
        </authorList>
    </citation>
    <scope>NUCLEOTIDE SEQUENCE [LARGE SCALE GENOMIC DNA]</scope>
</reference>
<dbReference type="Gene3D" id="3.40.50.300">
    <property type="entry name" value="P-loop containing nucleotide triphosphate hydrolases"/>
    <property type="match status" value="1"/>
</dbReference>
<dbReference type="EMBL" id="CATOUU010001110">
    <property type="protein sequence ID" value="CAI9972466.1"/>
    <property type="molecule type" value="Genomic_DNA"/>
</dbReference>
<evidence type="ECO:0000313" key="2">
    <source>
        <dbReference type="EMBL" id="CAL6102573.1"/>
    </source>
</evidence>
<dbReference type="Proteomes" id="UP001642409">
    <property type="component" value="Unassembled WGS sequence"/>
</dbReference>
<dbReference type="PRINTS" id="PR00449">
    <property type="entry name" value="RASTRNSFRMNG"/>
</dbReference>
<dbReference type="InterPro" id="IPR027417">
    <property type="entry name" value="P-loop_NTPase"/>
</dbReference>
<dbReference type="Pfam" id="PF00071">
    <property type="entry name" value="Ras"/>
    <property type="match status" value="1"/>
</dbReference>
<comment type="caution">
    <text evidence="1">The sequence shown here is derived from an EMBL/GenBank/DDBJ whole genome shotgun (WGS) entry which is preliminary data.</text>
</comment>
<keyword evidence="3" id="KW-1185">Reference proteome</keyword>
<proteinExistence type="predicted"/>
<organism evidence="1">
    <name type="scientific">Hexamita inflata</name>
    <dbReference type="NCBI Taxonomy" id="28002"/>
    <lineage>
        <taxon>Eukaryota</taxon>
        <taxon>Metamonada</taxon>
        <taxon>Diplomonadida</taxon>
        <taxon>Hexamitidae</taxon>
        <taxon>Hexamitinae</taxon>
        <taxon>Hexamita</taxon>
    </lineage>
</organism>
<protein>
    <submittedName>
        <fullName evidence="1">Rab2a</fullName>
    </submittedName>
</protein>
<dbReference type="AlphaFoldDB" id="A0AA86R6S1"/>
<dbReference type="EMBL" id="CAXDID020000557">
    <property type="protein sequence ID" value="CAL6102573.1"/>
    <property type="molecule type" value="Genomic_DNA"/>
</dbReference>
<evidence type="ECO:0000313" key="3">
    <source>
        <dbReference type="Proteomes" id="UP001642409"/>
    </source>
</evidence>
<dbReference type="SUPFAM" id="SSF52540">
    <property type="entry name" value="P-loop containing nucleoside triphosphate hydrolases"/>
    <property type="match status" value="1"/>
</dbReference>